<evidence type="ECO:0000313" key="7">
    <source>
        <dbReference type="Proteomes" id="UP000556436"/>
    </source>
</evidence>
<evidence type="ECO:0000256" key="2">
    <source>
        <dbReference type="ARBA" id="ARBA00023125"/>
    </source>
</evidence>
<keyword evidence="1" id="KW-0805">Transcription regulation</keyword>
<sequence length="122" mass="13001">MDSKPNAREIAAQLRSEIADGTYGPGTRLPGAKGYAKKLGVALMTVQSAYGQLAEEGLVEGRPGSGTFVLDPVKGEPTAQQTAMGLRELQVELKHVTSQLSDLHGRIERLEAELSGRAVENQ</sequence>
<dbReference type="InterPro" id="IPR050679">
    <property type="entry name" value="Bact_HTH_transcr_reg"/>
</dbReference>
<feature type="domain" description="HTH gntR-type" evidence="5">
    <location>
        <begin position="4"/>
        <end position="72"/>
    </location>
</feature>
<reference evidence="6 7" key="1">
    <citation type="submission" date="2020-08" db="EMBL/GenBank/DDBJ databases">
        <title>Genomic Encyclopedia of Type Strains, Phase III (KMG-III): the genomes of soil and plant-associated and newly described type strains.</title>
        <authorList>
            <person name="Whitman W."/>
        </authorList>
    </citation>
    <scope>NUCLEOTIDE SEQUENCE [LARGE SCALE GENOMIC DNA]</scope>
    <source>
        <strain evidence="6 7">CECT 3265</strain>
    </source>
</reference>
<evidence type="ECO:0000256" key="1">
    <source>
        <dbReference type="ARBA" id="ARBA00023015"/>
    </source>
</evidence>
<dbReference type="Proteomes" id="UP000556436">
    <property type="component" value="Unassembled WGS sequence"/>
</dbReference>
<dbReference type="GO" id="GO:0003677">
    <property type="term" value="F:DNA binding"/>
    <property type="evidence" value="ECO:0007669"/>
    <property type="project" value="UniProtKB-KW"/>
</dbReference>
<organism evidence="6 7">
    <name type="scientific">Streptomyces netropsis</name>
    <name type="common">Streptoverticillium netropsis</name>
    <dbReference type="NCBI Taxonomy" id="55404"/>
    <lineage>
        <taxon>Bacteria</taxon>
        <taxon>Bacillati</taxon>
        <taxon>Actinomycetota</taxon>
        <taxon>Actinomycetes</taxon>
        <taxon>Kitasatosporales</taxon>
        <taxon>Streptomycetaceae</taxon>
        <taxon>Streptomyces</taxon>
    </lineage>
</organism>
<evidence type="ECO:0000313" key="6">
    <source>
        <dbReference type="EMBL" id="MBB4889756.1"/>
    </source>
</evidence>
<evidence type="ECO:0000256" key="3">
    <source>
        <dbReference type="ARBA" id="ARBA00023163"/>
    </source>
</evidence>
<evidence type="ECO:0000256" key="4">
    <source>
        <dbReference type="SAM" id="Coils"/>
    </source>
</evidence>
<dbReference type="CDD" id="cd07377">
    <property type="entry name" value="WHTH_GntR"/>
    <property type="match status" value="1"/>
</dbReference>
<comment type="caution">
    <text evidence="6">The sequence shown here is derived from an EMBL/GenBank/DDBJ whole genome shotgun (WGS) entry which is preliminary data.</text>
</comment>
<keyword evidence="4" id="KW-0175">Coiled coil</keyword>
<dbReference type="InterPro" id="IPR036388">
    <property type="entry name" value="WH-like_DNA-bd_sf"/>
</dbReference>
<dbReference type="RefSeq" id="WP_184738463.1">
    <property type="nucleotide sequence ID" value="NZ_BMRW01000013.1"/>
</dbReference>
<dbReference type="Gene3D" id="1.10.10.10">
    <property type="entry name" value="Winged helix-like DNA-binding domain superfamily/Winged helix DNA-binding domain"/>
    <property type="match status" value="1"/>
</dbReference>
<dbReference type="PANTHER" id="PTHR44846:SF16">
    <property type="entry name" value="TRANSCRIPTIONAL REGULATOR PHNF-RELATED"/>
    <property type="match status" value="1"/>
</dbReference>
<protein>
    <submittedName>
        <fullName evidence="6">DNA-binding GntR family transcriptional regulator</fullName>
    </submittedName>
</protein>
<dbReference type="SUPFAM" id="SSF46785">
    <property type="entry name" value="Winged helix' DNA-binding domain"/>
    <property type="match status" value="1"/>
</dbReference>
<name>A0A7W7LHN7_STRNE</name>
<dbReference type="EMBL" id="JACHJG010000015">
    <property type="protein sequence ID" value="MBB4889756.1"/>
    <property type="molecule type" value="Genomic_DNA"/>
</dbReference>
<keyword evidence="2 6" id="KW-0238">DNA-binding</keyword>
<dbReference type="SMART" id="SM00345">
    <property type="entry name" value="HTH_GNTR"/>
    <property type="match status" value="1"/>
</dbReference>
<dbReference type="InterPro" id="IPR036390">
    <property type="entry name" value="WH_DNA-bd_sf"/>
</dbReference>
<keyword evidence="7" id="KW-1185">Reference proteome</keyword>
<dbReference type="InterPro" id="IPR000524">
    <property type="entry name" value="Tscrpt_reg_HTH_GntR"/>
</dbReference>
<evidence type="ECO:0000259" key="5">
    <source>
        <dbReference type="PROSITE" id="PS50949"/>
    </source>
</evidence>
<gene>
    <name evidence="6" type="ORF">FHS38_005832</name>
</gene>
<dbReference type="Pfam" id="PF00392">
    <property type="entry name" value="GntR"/>
    <property type="match status" value="1"/>
</dbReference>
<proteinExistence type="predicted"/>
<feature type="coiled-coil region" evidence="4">
    <location>
        <begin position="86"/>
        <end position="113"/>
    </location>
</feature>
<accession>A0A7W7LHN7</accession>
<dbReference type="AlphaFoldDB" id="A0A7W7LHN7"/>
<dbReference type="GO" id="GO:0003700">
    <property type="term" value="F:DNA-binding transcription factor activity"/>
    <property type="evidence" value="ECO:0007669"/>
    <property type="project" value="InterPro"/>
</dbReference>
<keyword evidence="3" id="KW-0804">Transcription</keyword>
<dbReference type="PROSITE" id="PS50949">
    <property type="entry name" value="HTH_GNTR"/>
    <property type="match status" value="1"/>
</dbReference>
<dbReference type="PANTHER" id="PTHR44846">
    <property type="entry name" value="MANNOSYL-D-GLYCERATE TRANSPORT/METABOLISM SYSTEM REPRESSOR MNGR-RELATED"/>
    <property type="match status" value="1"/>
</dbReference>